<evidence type="ECO:0000313" key="3">
    <source>
        <dbReference type="EMBL" id="KAE9407240.1"/>
    </source>
</evidence>
<evidence type="ECO:0000259" key="2">
    <source>
        <dbReference type="Pfam" id="PF12937"/>
    </source>
</evidence>
<protein>
    <recommendedName>
        <fullName evidence="2">F-box domain-containing protein</fullName>
    </recommendedName>
</protein>
<accession>A0A6A4IB50</accession>
<feature type="coiled-coil region" evidence="1">
    <location>
        <begin position="20"/>
        <end position="54"/>
    </location>
</feature>
<dbReference type="Proteomes" id="UP000799118">
    <property type="component" value="Unassembled WGS sequence"/>
</dbReference>
<dbReference type="OrthoDB" id="3139566at2759"/>
<sequence>MLQHSQNRIEEPIWLEPTELSFLQKKISETEAQVESLQSQMSEAKRAHEAQISDLMRQKDAKLVELASFRNILSPVRRIPVEILSEIFQLTCLPEDGILDSGHDIVLYTYNLSSVCAAWKKVAHATPQLWSKLCVSDRRPLKVTASIEWVEERFNRSGSLPLDVYLSLFREASAQFLGRILEYRHRIRTSDVTGYPDSYTALFNLPRSSFSRLEKVTLSIGHRDELRYHFPNKIEAFLDAPKLQHVQIRRTTSSTLLFKAYVLPMEQLATLSIASLYTIFDPAVHMDTLHACKGLVDLEINLKVYRGLTSNVSILLPALKYLKIDYWPSEEYDDLLCCLTLPLLERLRLIGRRQDIVFENVADFQRRSATSLLSLTLDLFVEDNVELFAQNLTATLGIFSNLQSLQLNRLGPDVNPLLGALTFSEGSQVLLPKLTHLGLQNRKQGTRYPSDLTSMVLSRWWPDDDERATCTGLARLQKVTLRGYCYDEEIACISELSGLEFDYM</sequence>
<proteinExistence type="predicted"/>
<dbReference type="SUPFAM" id="SSF52047">
    <property type="entry name" value="RNI-like"/>
    <property type="match status" value="1"/>
</dbReference>
<keyword evidence="1" id="KW-0175">Coiled coil</keyword>
<evidence type="ECO:0000313" key="4">
    <source>
        <dbReference type="Proteomes" id="UP000799118"/>
    </source>
</evidence>
<feature type="domain" description="F-box" evidence="2">
    <location>
        <begin position="78"/>
        <end position="135"/>
    </location>
</feature>
<dbReference type="AlphaFoldDB" id="A0A6A4IB50"/>
<dbReference type="EMBL" id="ML769397">
    <property type="protein sequence ID" value="KAE9407240.1"/>
    <property type="molecule type" value="Genomic_DNA"/>
</dbReference>
<reference evidence="3" key="1">
    <citation type="journal article" date="2019" name="Environ. Microbiol.">
        <title>Fungal ecological strategies reflected in gene transcription - a case study of two litter decomposers.</title>
        <authorList>
            <person name="Barbi F."/>
            <person name="Kohler A."/>
            <person name="Barry K."/>
            <person name="Baskaran P."/>
            <person name="Daum C."/>
            <person name="Fauchery L."/>
            <person name="Ihrmark K."/>
            <person name="Kuo A."/>
            <person name="LaButti K."/>
            <person name="Lipzen A."/>
            <person name="Morin E."/>
            <person name="Grigoriev I.V."/>
            <person name="Henrissat B."/>
            <person name="Lindahl B."/>
            <person name="Martin F."/>
        </authorList>
    </citation>
    <scope>NUCLEOTIDE SEQUENCE</scope>
    <source>
        <strain evidence="3">JB14</strain>
    </source>
</reference>
<evidence type="ECO:0000256" key="1">
    <source>
        <dbReference type="SAM" id="Coils"/>
    </source>
</evidence>
<gene>
    <name evidence="3" type="ORF">BT96DRAFT_986846</name>
</gene>
<dbReference type="InterPro" id="IPR001810">
    <property type="entry name" value="F-box_dom"/>
</dbReference>
<keyword evidence="4" id="KW-1185">Reference proteome</keyword>
<dbReference type="Pfam" id="PF12937">
    <property type="entry name" value="F-box-like"/>
    <property type="match status" value="1"/>
</dbReference>
<organism evidence="3 4">
    <name type="scientific">Gymnopus androsaceus JB14</name>
    <dbReference type="NCBI Taxonomy" id="1447944"/>
    <lineage>
        <taxon>Eukaryota</taxon>
        <taxon>Fungi</taxon>
        <taxon>Dikarya</taxon>
        <taxon>Basidiomycota</taxon>
        <taxon>Agaricomycotina</taxon>
        <taxon>Agaricomycetes</taxon>
        <taxon>Agaricomycetidae</taxon>
        <taxon>Agaricales</taxon>
        <taxon>Marasmiineae</taxon>
        <taxon>Omphalotaceae</taxon>
        <taxon>Gymnopus</taxon>
    </lineage>
</organism>
<name>A0A6A4IB50_9AGAR</name>